<feature type="domain" description="ABC transporter" evidence="8">
    <location>
        <begin position="249"/>
        <end position="496"/>
    </location>
</feature>
<keyword evidence="5" id="KW-0677">Repeat</keyword>
<proteinExistence type="predicted"/>
<protein>
    <submittedName>
        <fullName evidence="9">Sugar ABC transporter ATP-binding protein</fullName>
    </submittedName>
</protein>
<dbReference type="CDD" id="cd03216">
    <property type="entry name" value="ABC_Carb_Monos_I"/>
    <property type="match status" value="1"/>
</dbReference>
<name>A0A2N7X6U2_9BURK</name>
<evidence type="ECO:0000313" key="10">
    <source>
        <dbReference type="Proteomes" id="UP000235777"/>
    </source>
</evidence>
<dbReference type="PANTHER" id="PTHR43790">
    <property type="entry name" value="CARBOHYDRATE TRANSPORT ATP-BINDING PROTEIN MG119-RELATED"/>
    <property type="match status" value="1"/>
</dbReference>
<dbReference type="OrthoDB" id="9781337at2"/>
<keyword evidence="6" id="KW-0547">Nucleotide-binding</keyword>
<dbReference type="SUPFAM" id="SSF52540">
    <property type="entry name" value="P-loop containing nucleoside triphosphate hydrolases"/>
    <property type="match status" value="2"/>
</dbReference>
<dbReference type="GO" id="GO:0005524">
    <property type="term" value="F:ATP binding"/>
    <property type="evidence" value="ECO:0007669"/>
    <property type="project" value="UniProtKB-KW"/>
</dbReference>
<dbReference type="InterPro" id="IPR050107">
    <property type="entry name" value="ABC_carbohydrate_import_ATPase"/>
</dbReference>
<gene>
    <name evidence="9" type="ORF">C0Z20_07630</name>
</gene>
<dbReference type="InterPro" id="IPR027417">
    <property type="entry name" value="P-loop_NTPase"/>
</dbReference>
<keyword evidence="2" id="KW-1003">Cell membrane</keyword>
<dbReference type="EMBL" id="PNYC01000004">
    <property type="protein sequence ID" value="PMS37195.1"/>
    <property type="molecule type" value="Genomic_DNA"/>
</dbReference>
<evidence type="ECO:0000256" key="1">
    <source>
        <dbReference type="ARBA" id="ARBA00022448"/>
    </source>
</evidence>
<dbReference type="Proteomes" id="UP000235777">
    <property type="component" value="Unassembled WGS sequence"/>
</dbReference>
<dbReference type="RefSeq" id="WP_018439702.1">
    <property type="nucleotide sequence ID" value="NZ_KB890166.1"/>
</dbReference>
<comment type="caution">
    <text evidence="9">The sequence shown here is derived from an EMBL/GenBank/DDBJ whole genome shotgun (WGS) entry which is preliminary data.</text>
</comment>
<feature type="domain" description="ABC transporter" evidence="8">
    <location>
        <begin position="13"/>
        <end position="243"/>
    </location>
</feature>
<dbReference type="PROSITE" id="PS00211">
    <property type="entry name" value="ABC_TRANSPORTER_1"/>
    <property type="match status" value="1"/>
</dbReference>
<dbReference type="STRING" id="863227.GCA_000373005_01169"/>
<keyword evidence="7 9" id="KW-0067">ATP-binding</keyword>
<dbReference type="Gene3D" id="3.40.50.300">
    <property type="entry name" value="P-loop containing nucleotide triphosphate hydrolases"/>
    <property type="match status" value="2"/>
</dbReference>
<dbReference type="SMART" id="SM00382">
    <property type="entry name" value="AAA"/>
    <property type="match status" value="2"/>
</dbReference>
<dbReference type="GO" id="GO:0016887">
    <property type="term" value="F:ATP hydrolysis activity"/>
    <property type="evidence" value="ECO:0007669"/>
    <property type="project" value="InterPro"/>
</dbReference>
<dbReference type="InterPro" id="IPR003593">
    <property type="entry name" value="AAA+_ATPase"/>
</dbReference>
<keyword evidence="3" id="KW-0472">Membrane</keyword>
<evidence type="ECO:0000256" key="4">
    <source>
        <dbReference type="ARBA" id="ARBA00022597"/>
    </source>
</evidence>
<keyword evidence="1" id="KW-0813">Transport</keyword>
<dbReference type="InterPro" id="IPR003439">
    <property type="entry name" value="ABC_transporter-like_ATP-bd"/>
</dbReference>
<evidence type="ECO:0000256" key="2">
    <source>
        <dbReference type="ARBA" id="ARBA00022475"/>
    </source>
</evidence>
<dbReference type="PROSITE" id="PS50893">
    <property type="entry name" value="ABC_TRANSPORTER_2"/>
    <property type="match status" value="2"/>
</dbReference>
<dbReference type="CDD" id="cd03215">
    <property type="entry name" value="ABC_Carb_Monos_II"/>
    <property type="match status" value="1"/>
</dbReference>
<organism evidence="9 10">
    <name type="scientific">Trinickia symbiotica</name>
    <dbReference type="NCBI Taxonomy" id="863227"/>
    <lineage>
        <taxon>Bacteria</taxon>
        <taxon>Pseudomonadati</taxon>
        <taxon>Pseudomonadota</taxon>
        <taxon>Betaproteobacteria</taxon>
        <taxon>Burkholderiales</taxon>
        <taxon>Burkholderiaceae</taxon>
        <taxon>Trinickia</taxon>
    </lineage>
</organism>
<sequence>MSDVLDDDQQVRVRIRGLNKSFGATRALKDVSIDFRAGRVHALLGANGCGKSTLVKILSGYHEPDSGEISPTGHGARERIAFVHQDLGLVPSLSVAENLGLACGFTIRRGAINWREQHRRAQKLLDDYGIATLASEAVGSLGPAHQSMIAIARALNSLPESGGVLVLDEPTARLPVSEVDHLLQMVRRVKARGVAILYITHRLEEVMQVADEVSVLRDGAMVFHGPTSTIDKEKLVGLIVNKAIRPPAARLATAARGIEPLLTVRGLSGIRLRGVDLNVGRGEIVGVAGLVGSGRSELGRLIFGLQKARAGSIRLRHADITNLSTRALVDMGLAYVPQERRSGVFHGLSVAENSVLADFGQLMSRIGIVPARERRAADEVVRSMKVKTESAGTPIENLSGGNQQKVSLGKWLRREVQLLILDEPTQGIDIGARTEIFNTIRGVVETRKIGALVFDSDLDILVDFCDRIIVMCDGQVVGEYHGAELTHETINRAVYKR</sequence>
<evidence type="ECO:0000256" key="3">
    <source>
        <dbReference type="ARBA" id="ARBA00022519"/>
    </source>
</evidence>
<dbReference type="InterPro" id="IPR017871">
    <property type="entry name" value="ABC_transporter-like_CS"/>
</dbReference>
<dbReference type="AlphaFoldDB" id="A0A2N7X6U2"/>
<dbReference type="PANTHER" id="PTHR43790:SF9">
    <property type="entry name" value="GALACTOFURANOSE TRANSPORTER ATP-BINDING PROTEIN YTFR"/>
    <property type="match status" value="1"/>
</dbReference>
<evidence type="ECO:0000256" key="5">
    <source>
        <dbReference type="ARBA" id="ARBA00022737"/>
    </source>
</evidence>
<reference evidence="9 10" key="1">
    <citation type="submission" date="2018-01" db="EMBL/GenBank/DDBJ databases">
        <title>Whole genome analyses suggest that Burkholderia sensu lato contains two further novel genera in the rhizoxinica-symbiotica group Mycetohabitans gen. nov., and Trinickia gen. nov.: implications for the evolution of diazotrophy and nodulation in the Burkholderiaceae.</title>
        <authorList>
            <person name="Estrada-de los Santos P."/>
            <person name="Palmer M."/>
            <person name="Chavez-Ramirez B."/>
            <person name="Beukes C."/>
            <person name="Steenkamp E.T."/>
            <person name="Hirsch A.M."/>
            <person name="Manyaka P."/>
            <person name="Maluk M."/>
            <person name="Lafos M."/>
            <person name="Crook M."/>
            <person name="Gross E."/>
            <person name="Simon M.F."/>
            <person name="Bueno dos Reis Junior F."/>
            <person name="Poole P.S."/>
            <person name="Venter S.N."/>
            <person name="James E.K."/>
        </authorList>
    </citation>
    <scope>NUCLEOTIDE SEQUENCE [LARGE SCALE GENOMIC DNA]</scope>
    <source>
        <strain evidence="9 10">JPY 581</strain>
    </source>
</reference>
<keyword evidence="10" id="KW-1185">Reference proteome</keyword>
<accession>A0A2N7X6U2</accession>
<evidence type="ECO:0000313" key="9">
    <source>
        <dbReference type="EMBL" id="PMS37195.1"/>
    </source>
</evidence>
<evidence type="ECO:0000256" key="6">
    <source>
        <dbReference type="ARBA" id="ARBA00022741"/>
    </source>
</evidence>
<evidence type="ECO:0000256" key="7">
    <source>
        <dbReference type="ARBA" id="ARBA00022840"/>
    </source>
</evidence>
<dbReference type="Pfam" id="PF00005">
    <property type="entry name" value="ABC_tran"/>
    <property type="match status" value="2"/>
</dbReference>
<keyword evidence="3" id="KW-0997">Cell inner membrane</keyword>
<keyword evidence="4" id="KW-0762">Sugar transport</keyword>
<evidence type="ECO:0000259" key="8">
    <source>
        <dbReference type="PROSITE" id="PS50893"/>
    </source>
</evidence>